<feature type="non-terminal residue" evidence="2">
    <location>
        <position position="127"/>
    </location>
</feature>
<protein>
    <recommendedName>
        <fullName evidence="1">Ribosomal RNA small subunit methyltransferase B-like ferredoxin-like domain-containing protein</fullName>
    </recommendedName>
</protein>
<dbReference type="AlphaFoldDB" id="A0A0K9PF95"/>
<feature type="domain" description="Ribosomal RNA small subunit methyltransferase B-like ferredoxin-like" evidence="1">
    <location>
        <begin position="57"/>
        <end position="124"/>
    </location>
</feature>
<proteinExistence type="predicted"/>
<dbReference type="Pfam" id="PF22458">
    <property type="entry name" value="RsmF-B_ferredox"/>
    <property type="match status" value="1"/>
</dbReference>
<comment type="caution">
    <text evidence="2">The sequence shown here is derived from an EMBL/GenBank/DDBJ whole genome shotgun (WGS) entry which is preliminary data.</text>
</comment>
<dbReference type="OrthoDB" id="427002at2759"/>
<dbReference type="FunFam" id="3.30.70.1170:FF:000003">
    <property type="entry name" value="16S rRNA (Cytosine(967)-C(5))-methyltransferase RsmB"/>
    <property type="match status" value="1"/>
</dbReference>
<dbReference type="InterPro" id="IPR054728">
    <property type="entry name" value="RsmB-like_ferredoxin"/>
</dbReference>
<name>A0A0K9PF95_ZOSMR</name>
<accession>A0A0K9PF95</accession>
<evidence type="ECO:0000259" key="1">
    <source>
        <dbReference type="Pfam" id="PF22458"/>
    </source>
</evidence>
<dbReference type="Proteomes" id="UP000036987">
    <property type="component" value="Unassembled WGS sequence"/>
</dbReference>
<feature type="non-terminal residue" evidence="2">
    <location>
        <position position="1"/>
    </location>
</feature>
<reference evidence="3" key="1">
    <citation type="journal article" date="2016" name="Nature">
        <title>The genome of the seagrass Zostera marina reveals angiosperm adaptation to the sea.</title>
        <authorList>
            <person name="Olsen J.L."/>
            <person name="Rouze P."/>
            <person name="Verhelst B."/>
            <person name="Lin Y.-C."/>
            <person name="Bayer T."/>
            <person name="Collen J."/>
            <person name="Dattolo E."/>
            <person name="De Paoli E."/>
            <person name="Dittami S."/>
            <person name="Maumus F."/>
            <person name="Michel G."/>
            <person name="Kersting A."/>
            <person name="Lauritano C."/>
            <person name="Lohaus R."/>
            <person name="Toepel M."/>
            <person name="Tonon T."/>
            <person name="Vanneste K."/>
            <person name="Amirebrahimi M."/>
            <person name="Brakel J."/>
            <person name="Bostroem C."/>
            <person name="Chovatia M."/>
            <person name="Grimwood J."/>
            <person name="Jenkins J.W."/>
            <person name="Jueterbock A."/>
            <person name="Mraz A."/>
            <person name="Stam W.T."/>
            <person name="Tice H."/>
            <person name="Bornberg-Bauer E."/>
            <person name="Green P.J."/>
            <person name="Pearson G.A."/>
            <person name="Procaccini G."/>
            <person name="Duarte C.M."/>
            <person name="Schmutz J."/>
            <person name="Reusch T.B.H."/>
            <person name="Van de Peer Y."/>
        </authorList>
    </citation>
    <scope>NUCLEOTIDE SEQUENCE [LARGE SCALE GENOMIC DNA]</scope>
    <source>
        <strain evidence="3">cv. Finnish</strain>
    </source>
</reference>
<keyword evidence="3" id="KW-1185">Reference proteome</keyword>
<evidence type="ECO:0000313" key="2">
    <source>
        <dbReference type="EMBL" id="KMZ66932.1"/>
    </source>
</evidence>
<sequence>NVKLAKIALRPGAGNMVNGILRKLVSLQESDSLPLPKIEGDDRAQARAIAIIHSHPWMVRRWIKTMGQEEAIRLMNWNNRVPSFSIRLNTKKGYTKDDFFSRLDTLKVSYELSAYLDGFLRIRSGMQ</sequence>
<evidence type="ECO:0000313" key="3">
    <source>
        <dbReference type="Proteomes" id="UP000036987"/>
    </source>
</evidence>
<gene>
    <name evidence="2" type="ORF">ZOSMA_281G00140</name>
</gene>
<organism evidence="2 3">
    <name type="scientific">Zostera marina</name>
    <name type="common">Eelgrass</name>
    <dbReference type="NCBI Taxonomy" id="29655"/>
    <lineage>
        <taxon>Eukaryota</taxon>
        <taxon>Viridiplantae</taxon>
        <taxon>Streptophyta</taxon>
        <taxon>Embryophyta</taxon>
        <taxon>Tracheophyta</taxon>
        <taxon>Spermatophyta</taxon>
        <taxon>Magnoliopsida</taxon>
        <taxon>Liliopsida</taxon>
        <taxon>Zosteraceae</taxon>
        <taxon>Zostera</taxon>
    </lineage>
</organism>
<dbReference type="Gene3D" id="3.30.70.1170">
    <property type="entry name" value="Sun protein, domain 3"/>
    <property type="match status" value="1"/>
</dbReference>
<dbReference type="EMBL" id="LFYR01000935">
    <property type="protein sequence ID" value="KMZ66932.1"/>
    <property type="molecule type" value="Genomic_DNA"/>
</dbReference>